<keyword evidence="3" id="KW-1185">Reference proteome</keyword>
<dbReference type="InterPro" id="IPR004367">
    <property type="entry name" value="Cyclin_C-dom"/>
</dbReference>
<dbReference type="EMBL" id="JACEIK010001606">
    <property type="protein sequence ID" value="MCD7470776.1"/>
    <property type="molecule type" value="Genomic_DNA"/>
</dbReference>
<feature type="domain" description="Cyclin C-terminal" evidence="1">
    <location>
        <begin position="54"/>
        <end position="107"/>
    </location>
</feature>
<protein>
    <recommendedName>
        <fullName evidence="1">Cyclin C-terminal domain-containing protein</fullName>
    </recommendedName>
</protein>
<evidence type="ECO:0000313" key="2">
    <source>
        <dbReference type="EMBL" id="MCD7470776.1"/>
    </source>
</evidence>
<dbReference type="SUPFAM" id="SSF47954">
    <property type="entry name" value="Cyclin-like"/>
    <property type="match status" value="1"/>
</dbReference>
<dbReference type="InterPro" id="IPR036915">
    <property type="entry name" value="Cyclin-like_sf"/>
</dbReference>
<dbReference type="Pfam" id="PF02984">
    <property type="entry name" value="Cyclin_C"/>
    <property type="match status" value="1"/>
</dbReference>
<comment type="caution">
    <text evidence="2">The sequence shown here is derived from an EMBL/GenBank/DDBJ whole genome shotgun (WGS) entry which is preliminary data.</text>
</comment>
<dbReference type="Gene3D" id="1.10.472.10">
    <property type="entry name" value="Cyclin-like"/>
    <property type="match status" value="1"/>
</dbReference>
<reference evidence="2 3" key="1">
    <citation type="journal article" date="2021" name="BMC Genomics">
        <title>Datura genome reveals duplications of psychoactive alkaloid biosynthetic genes and high mutation rate following tissue culture.</title>
        <authorList>
            <person name="Rajewski A."/>
            <person name="Carter-House D."/>
            <person name="Stajich J."/>
            <person name="Litt A."/>
        </authorList>
    </citation>
    <scope>NUCLEOTIDE SEQUENCE [LARGE SCALE GENOMIC DNA]</scope>
    <source>
        <strain evidence="2">AR-01</strain>
    </source>
</reference>
<evidence type="ECO:0000313" key="3">
    <source>
        <dbReference type="Proteomes" id="UP000823775"/>
    </source>
</evidence>
<dbReference type="Proteomes" id="UP000823775">
    <property type="component" value="Unassembled WGS sequence"/>
</dbReference>
<organism evidence="2 3">
    <name type="scientific">Datura stramonium</name>
    <name type="common">Jimsonweed</name>
    <name type="synonym">Common thornapple</name>
    <dbReference type="NCBI Taxonomy" id="4076"/>
    <lineage>
        <taxon>Eukaryota</taxon>
        <taxon>Viridiplantae</taxon>
        <taxon>Streptophyta</taxon>
        <taxon>Embryophyta</taxon>
        <taxon>Tracheophyta</taxon>
        <taxon>Spermatophyta</taxon>
        <taxon>Magnoliopsida</taxon>
        <taxon>eudicotyledons</taxon>
        <taxon>Gunneridae</taxon>
        <taxon>Pentapetalae</taxon>
        <taxon>asterids</taxon>
        <taxon>lamiids</taxon>
        <taxon>Solanales</taxon>
        <taxon>Solanaceae</taxon>
        <taxon>Solanoideae</taxon>
        <taxon>Datureae</taxon>
        <taxon>Datura</taxon>
    </lineage>
</organism>
<evidence type="ECO:0000259" key="1">
    <source>
        <dbReference type="Pfam" id="PF02984"/>
    </source>
</evidence>
<accession>A0ABS8TIU0</accession>
<name>A0ABS8TIU0_DATST</name>
<sequence length="121" mass="13701">MQKVYQNCSRRLQKPRFAVGVSGLLPSRIKFIGLQLCEILAFFGSCCCDIPFKSLALQRCSGYRAADLKECVIIIHDLQLSRRGSSLTAVRDKYKQSKFKCVSTLSSPLEIPDSFFEDTRQ</sequence>
<proteinExistence type="predicted"/>
<gene>
    <name evidence="2" type="ORF">HAX54_010886</name>
</gene>